<dbReference type="InterPro" id="IPR017941">
    <property type="entry name" value="Rieske_2Fe-2S"/>
</dbReference>
<keyword evidence="3" id="KW-0408">Iron</keyword>
<evidence type="ECO:0000256" key="2">
    <source>
        <dbReference type="ARBA" id="ARBA00022723"/>
    </source>
</evidence>
<organism evidence="9 10">
    <name type="scientific">Mumia zhuanghuii</name>
    <dbReference type="NCBI Taxonomy" id="2585211"/>
    <lineage>
        <taxon>Bacteria</taxon>
        <taxon>Bacillati</taxon>
        <taxon>Actinomycetota</taxon>
        <taxon>Actinomycetes</taxon>
        <taxon>Propionibacteriales</taxon>
        <taxon>Nocardioidaceae</taxon>
        <taxon>Mumia</taxon>
    </lineage>
</organism>
<reference evidence="9 10" key="1">
    <citation type="submission" date="2019-05" db="EMBL/GenBank/DDBJ databases">
        <title>Mumia sp. nov., isolated from the intestinal contents of plateau pika (Ochotona curzoniae) in the Qinghai-Tibet plateau of China.</title>
        <authorList>
            <person name="Tian Z."/>
        </authorList>
    </citation>
    <scope>NUCLEOTIDE SEQUENCE [LARGE SCALE GENOMIC DNA]</scope>
    <source>
        <strain evidence="10">527</strain>
        <strain evidence="9">Z527</strain>
    </source>
</reference>
<dbReference type="GO" id="GO:0004497">
    <property type="term" value="F:monooxygenase activity"/>
    <property type="evidence" value="ECO:0007669"/>
    <property type="project" value="UniProtKB-ARBA"/>
</dbReference>
<evidence type="ECO:0000259" key="7">
    <source>
        <dbReference type="PROSITE" id="PS51296"/>
    </source>
</evidence>
<dbReference type="PANTHER" id="PTHR13847:SF274">
    <property type="entry name" value="RIESKE 2FE-2S IRON-SULFUR PROTEIN YHFW-RELATED"/>
    <property type="match status" value="1"/>
</dbReference>
<dbReference type="AlphaFoldDB" id="A0A5C4MSV2"/>
<sequence>MQSWWHDQNPTRPTYAPLTEDLSCDVAIVGAGLVGATTALALARAGCSVVVLEGRTVAAGTTGGTTGKVSLLQGSHLSTIRRHHREHLRGYVEANRAGQEWVQAFCQSSGIPYDVRDAVTYATTTKGESQLRQEHAACVEAGLPVVWETELELPYEIRGAIRLPGQGQIDAVAVTDRIAADAVEAGARIFEGTRVLTVDGGKRQRVRTEHGTVDARRVVLATGTPILDRGGFFARLSPERSYAAAFRSDGPSVQAMHLSIDTPTRSLRTSTPDESVLLVGGNGHTTGRARSEAANVADLVAWSRSTFGVGEPLATWSAQDYAPTSGLPYVGGLLPNDSPVLVATGFNKWGMAMGAAAGLALAGDMLAEAPPWRDAVRAWRRPAVRDAAKAVAVNVSVGLELGKGWVASAMSRDDDPPSVRGVPPCADSGDGDRVSGVCTHLGGIVEWNDAEGTWDCPLHGSRFAEDGSVLEGPATRPLRRR</sequence>
<dbReference type="Gene3D" id="2.102.10.10">
    <property type="entry name" value="Rieske [2Fe-2S] iron-sulphur domain"/>
    <property type="match status" value="1"/>
</dbReference>
<evidence type="ECO:0000313" key="10">
    <source>
        <dbReference type="Proteomes" id="UP000306740"/>
    </source>
</evidence>
<dbReference type="InterPro" id="IPR005805">
    <property type="entry name" value="Rieske_Fe-S_prot_C"/>
</dbReference>
<dbReference type="RefSeq" id="WP_139086705.1">
    <property type="nucleotide sequence ID" value="NZ_VDFR01000034.1"/>
</dbReference>
<dbReference type="PRINTS" id="PR00162">
    <property type="entry name" value="RIESKE"/>
</dbReference>
<dbReference type="Pfam" id="PF00355">
    <property type="entry name" value="Rieske"/>
    <property type="match status" value="1"/>
</dbReference>
<comment type="caution">
    <text evidence="9">The sequence shown here is derived from an EMBL/GenBank/DDBJ whole genome shotgun (WGS) entry which is preliminary data.</text>
</comment>
<keyword evidence="1" id="KW-0001">2Fe-2S</keyword>
<dbReference type="GO" id="GO:0016020">
    <property type="term" value="C:membrane"/>
    <property type="evidence" value="ECO:0007669"/>
    <property type="project" value="InterPro"/>
</dbReference>
<dbReference type="SUPFAM" id="SSF50022">
    <property type="entry name" value="ISP domain"/>
    <property type="match status" value="1"/>
</dbReference>
<dbReference type="GO" id="GO:0005737">
    <property type="term" value="C:cytoplasm"/>
    <property type="evidence" value="ECO:0007669"/>
    <property type="project" value="TreeGrafter"/>
</dbReference>
<proteinExistence type="predicted"/>
<protein>
    <submittedName>
        <fullName evidence="9">FAD-dependent oxidoreductase</fullName>
    </submittedName>
</protein>
<keyword evidence="2" id="KW-0479">Metal-binding</keyword>
<feature type="region of interest" description="Disordered" evidence="6">
    <location>
        <begin position="410"/>
        <end position="431"/>
    </location>
</feature>
<dbReference type="EMBL" id="VDFR01000080">
    <property type="protein sequence ID" value="TNC43583.1"/>
    <property type="molecule type" value="Genomic_DNA"/>
</dbReference>
<dbReference type="GO" id="GO:0046872">
    <property type="term" value="F:metal ion binding"/>
    <property type="evidence" value="ECO:0007669"/>
    <property type="project" value="UniProtKB-KW"/>
</dbReference>
<dbReference type="InterPro" id="IPR006076">
    <property type="entry name" value="FAD-dep_OxRdtase"/>
</dbReference>
<dbReference type="GO" id="GO:0016705">
    <property type="term" value="F:oxidoreductase activity, acting on paired donors, with incorporation or reduction of molecular oxygen"/>
    <property type="evidence" value="ECO:0007669"/>
    <property type="project" value="UniProtKB-ARBA"/>
</dbReference>
<dbReference type="OrthoDB" id="9767869at2"/>
<dbReference type="EMBL" id="VDFR01000034">
    <property type="protein sequence ID" value="TNC48636.1"/>
    <property type="molecule type" value="Genomic_DNA"/>
</dbReference>
<dbReference type="InterPro" id="IPR036188">
    <property type="entry name" value="FAD/NAD-bd_sf"/>
</dbReference>
<dbReference type="Gene3D" id="3.30.9.10">
    <property type="entry name" value="D-Amino Acid Oxidase, subunit A, domain 2"/>
    <property type="match status" value="1"/>
</dbReference>
<evidence type="ECO:0000313" key="8">
    <source>
        <dbReference type="EMBL" id="TNC43583.1"/>
    </source>
</evidence>
<feature type="domain" description="Rieske" evidence="7">
    <location>
        <begin position="434"/>
        <end position="481"/>
    </location>
</feature>
<keyword evidence="4" id="KW-0411">Iron-sulfur</keyword>
<dbReference type="Proteomes" id="UP000306740">
    <property type="component" value="Unassembled WGS sequence"/>
</dbReference>
<evidence type="ECO:0000313" key="9">
    <source>
        <dbReference type="EMBL" id="TNC48636.1"/>
    </source>
</evidence>
<evidence type="ECO:0000256" key="5">
    <source>
        <dbReference type="ARBA" id="ARBA00023157"/>
    </source>
</evidence>
<evidence type="ECO:0000256" key="6">
    <source>
        <dbReference type="SAM" id="MobiDB-lite"/>
    </source>
</evidence>
<dbReference type="PROSITE" id="PS51296">
    <property type="entry name" value="RIESKE"/>
    <property type="match status" value="1"/>
</dbReference>
<dbReference type="Gene3D" id="3.50.50.60">
    <property type="entry name" value="FAD/NAD(P)-binding domain"/>
    <property type="match status" value="1"/>
</dbReference>
<evidence type="ECO:0000256" key="1">
    <source>
        <dbReference type="ARBA" id="ARBA00022714"/>
    </source>
</evidence>
<name>A0A5C4MSV2_9ACTN</name>
<dbReference type="SUPFAM" id="SSF51905">
    <property type="entry name" value="FAD/NAD(P)-binding domain"/>
    <property type="match status" value="1"/>
</dbReference>
<dbReference type="PANTHER" id="PTHR13847">
    <property type="entry name" value="SARCOSINE DEHYDROGENASE-RELATED"/>
    <property type="match status" value="1"/>
</dbReference>
<dbReference type="InterPro" id="IPR036922">
    <property type="entry name" value="Rieske_2Fe-2S_sf"/>
</dbReference>
<accession>A0A5C4MSV2</accession>
<gene>
    <name evidence="9" type="ORF">FHE65_06955</name>
    <name evidence="8" type="ORF">FHE65_18140</name>
</gene>
<evidence type="ECO:0000256" key="4">
    <source>
        <dbReference type="ARBA" id="ARBA00023014"/>
    </source>
</evidence>
<dbReference type="GO" id="GO:0051537">
    <property type="term" value="F:2 iron, 2 sulfur cluster binding"/>
    <property type="evidence" value="ECO:0007669"/>
    <property type="project" value="UniProtKB-KW"/>
</dbReference>
<evidence type="ECO:0000256" key="3">
    <source>
        <dbReference type="ARBA" id="ARBA00023004"/>
    </source>
</evidence>
<keyword evidence="5" id="KW-1015">Disulfide bond</keyword>
<dbReference type="Pfam" id="PF01266">
    <property type="entry name" value="DAO"/>
    <property type="match status" value="1"/>
</dbReference>